<reference evidence="1 2" key="1">
    <citation type="submission" date="2016-08" db="EMBL/GenBank/DDBJ databases">
        <title>Analysis of Carbohydrate Active Enzymes in Thermogemmatispora T81 Reveals Carbohydrate Degradation Ability.</title>
        <authorList>
            <person name="Tomazini A."/>
            <person name="Lal S."/>
            <person name="Stott M."/>
            <person name="Henrissat B."/>
            <person name="Polikarpov I."/>
            <person name="Sparling R."/>
            <person name="Levin D.B."/>
        </authorList>
    </citation>
    <scope>NUCLEOTIDE SEQUENCE [LARGE SCALE GENOMIC DNA]</scope>
    <source>
        <strain evidence="1 2">T81</strain>
    </source>
</reference>
<dbReference type="OrthoDB" id="138331at2"/>
<evidence type="ECO:0000313" key="1">
    <source>
        <dbReference type="EMBL" id="RAQ94298.1"/>
    </source>
</evidence>
<comment type="caution">
    <text evidence="1">The sequence shown here is derived from an EMBL/GenBank/DDBJ whole genome shotgun (WGS) entry which is preliminary data.</text>
</comment>
<sequence>MPLRYPVLIETWLYPAEGGVPIAVESPDWFAWLQVHSAFTYQEGALRFAVRCEQRAEGRYWYTYKRVHGYLFKCYLGRSQDLTLGRLREILFRGLQGLGVGALAGLIHWHRNDRSDSWAADWGGDHRRHGNNQTSCWLAPWLRSAVPIARSGIDVSRPLASRR</sequence>
<protein>
    <submittedName>
        <fullName evidence="1">Uncharacterized protein</fullName>
    </submittedName>
</protein>
<proteinExistence type="predicted"/>
<organism evidence="1 2">
    <name type="scientific">Thermogemmatispora tikiterensis</name>
    <dbReference type="NCBI Taxonomy" id="1825093"/>
    <lineage>
        <taxon>Bacteria</taxon>
        <taxon>Bacillati</taxon>
        <taxon>Chloroflexota</taxon>
        <taxon>Ktedonobacteria</taxon>
        <taxon>Thermogemmatisporales</taxon>
        <taxon>Thermogemmatisporaceae</taxon>
        <taxon>Thermogemmatispora</taxon>
    </lineage>
</organism>
<dbReference type="Proteomes" id="UP000248706">
    <property type="component" value="Unassembled WGS sequence"/>
</dbReference>
<dbReference type="EMBL" id="MCIF01000002">
    <property type="protein sequence ID" value="RAQ94298.1"/>
    <property type="molecule type" value="Genomic_DNA"/>
</dbReference>
<gene>
    <name evidence="1" type="ORF">A4R35_02060</name>
</gene>
<dbReference type="RefSeq" id="WP_112426083.1">
    <property type="nucleotide sequence ID" value="NZ_MCIF01000002.1"/>
</dbReference>
<keyword evidence="2" id="KW-1185">Reference proteome</keyword>
<name>A0A328V9R3_9CHLR</name>
<dbReference type="AlphaFoldDB" id="A0A328V9R3"/>
<evidence type="ECO:0000313" key="2">
    <source>
        <dbReference type="Proteomes" id="UP000248706"/>
    </source>
</evidence>
<accession>A0A328V9R3</accession>